<name>Q0EZR4_9PROT</name>
<dbReference type="HOGENOM" id="CLU_3424809_0_0_0"/>
<dbReference type="EMBL" id="AATS01000006">
    <property type="protein sequence ID" value="EAU54640.1"/>
    <property type="molecule type" value="Genomic_DNA"/>
</dbReference>
<reference evidence="1 2" key="1">
    <citation type="submission" date="2006-09" db="EMBL/GenBank/DDBJ databases">
        <authorList>
            <person name="Emerson D."/>
            <person name="Ferriera S."/>
            <person name="Johnson J."/>
            <person name="Kravitz S."/>
            <person name="Halpern A."/>
            <person name="Remington K."/>
            <person name="Beeson K."/>
            <person name="Tran B."/>
            <person name="Rogers Y.-H."/>
            <person name="Friedman R."/>
            <person name="Venter J.C."/>
        </authorList>
    </citation>
    <scope>NUCLEOTIDE SEQUENCE [LARGE SCALE GENOMIC DNA]</scope>
    <source>
        <strain evidence="1 2">PV-1</strain>
    </source>
</reference>
<evidence type="ECO:0000313" key="1">
    <source>
        <dbReference type="EMBL" id="EAU54640.1"/>
    </source>
</evidence>
<gene>
    <name evidence="1" type="ORF">SPV1_13689</name>
</gene>
<protein>
    <submittedName>
        <fullName evidence="1">Uncharacterized protein</fullName>
    </submittedName>
</protein>
<dbReference type="AlphaFoldDB" id="Q0EZR4"/>
<dbReference type="InParanoid" id="Q0EZR4"/>
<keyword evidence="2" id="KW-1185">Reference proteome</keyword>
<dbReference type="Proteomes" id="UP000005297">
    <property type="component" value="Unassembled WGS sequence"/>
</dbReference>
<proteinExistence type="predicted"/>
<evidence type="ECO:0000313" key="2">
    <source>
        <dbReference type="Proteomes" id="UP000005297"/>
    </source>
</evidence>
<sequence>MEFDIAIAVTSLAGFFIAHALI</sequence>
<organism evidence="1 2">
    <name type="scientific">Mariprofundus ferrooxydans PV-1</name>
    <dbReference type="NCBI Taxonomy" id="314345"/>
    <lineage>
        <taxon>Bacteria</taxon>
        <taxon>Pseudomonadati</taxon>
        <taxon>Pseudomonadota</taxon>
        <taxon>Candidatius Mariprofundia</taxon>
        <taxon>Mariprofundales</taxon>
        <taxon>Mariprofundaceae</taxon>
        <taxon>Mariprofundus</taxon>
    </lineage>
</organism>
<comment type="caution">
    <text evidence="1">The sequence shown here is derived from an EMBL/GenBank/DDBJ whole genome shotgun (WGS) entry which is preliminary data.</text>
</comment>
<accession>Q0EZR4</accession>